<sequence>MVARVTLVIHNLTQAVAYVVEIFSFSGNDLPSIRCLQEFLSSKFQLKDLGKLKYFLGIKVARSTKVGRVFHKARSVGDKYAVPGRHQQRIPVRACNDGCRDSKQFAVLHNALKFEALRLLSVILSSEYSAPLHEALRSMKVDFYTQAKRKG</sequence>
<dbReference type="OrthoDB" id="8962942at2759"/>
<organism evidence="1 2">
    <name type="scientific">Rhododendron simsii</name>
    <name type="common">Sims's rhododendron</name>
    <dbReference type="NCBI Taxonomy" id="118357"/>
    <lineage>
        <taxon>Eukaryota</taxon>
        <taxon>Viridiplantae</taxon>
        <taxon>Streptophyta</taxon>
        <taxon>Embryophyta</taxon>
        <taxon>Tracheophyta</taxon>
        <taxon>Spermatophyta</taxon>
        <taxon>Magnoliopsida</taxon>
        <taxon>eudicotyledons</taxon>
        <taxon>Gunneridae</taxon>
        <taxon>Pentapetalae</taxon>
        <taxon>asterids</taxon>
        <taxon>Ericales</taxon>
        <taxon>Ericaceae</taxon>
        <taxon>Ericoideae</taxon>
        <taxon>Rhodoreae</taxon>
        <taxon>Rhododendron</taxon>
    </lineage>
</organism>
<reference evidence="1" key="1">
    <citation type="submission" date="2019-11" db="EMBL/GenBank/DDBJ databases">
        <authorList>
            <person name="Liu Y."/>
            <person name="Hou J."/>
            <person name="Li T.-Q."/>
            <person name="Guan C.-H."/>
            <person name="Wu X."/>
            <person name="Wu H.-Z."/>
            <person name="Ling F."/>
            <person name="Zhang R."/>
            <person name="Shi X.-G."/>
            <person name="Ren J.-P."/>
            <person name="Chen E.-F."/>
            <person name="Sun J.-M."/>
        </authorList>
    </citation>
    <scope>NUCLEOTIDE SEQUENCE</scope>
    <source>
        <strain evidence="1">Adult_tree_wgs_1</strain>
        <tissue evidence="1">Leaves</tissue>
    </source>
</reference>
<comment type="caution">
    <text evidence="1">The sequence shown here is derived from an EMBL/GenBank/DDBJ whole genome shotgun (WGS) entry which is preliminary data.</text>
</comment>
<evidence type="ECO:0008006" key="3">
    <source>
        <dbReference type="Google" id="ProtNLM"/>
    </source>
</evidence>
<gene>
    <name evidence="1" type="ORF">RHSIM_Rhsim01G0220500</name>
</gene>
<accession>A0A834HRI9</accession>
<protein>
    <recommendedName>
        <fullName evidence="3">Reverse transcriptase Ty1/copia-type domain-containing protein</fullName>
    </recommendedName>
</protein>
<evidence type="ECO:0000313" key="2">
    <source>
        <dbReference type="Proteomes" id="UP000626092"/>
    </source>
</evidence>
<evidence type="ECO:0000313" key="1">
    <source>
        <dbReference type="EMBL" id="KAF7152741.1"/>
    </source>
</evidence>
<dbReference type="Proteomes" id="UP000626092">
    <property type="component" value="Unassembled WGS sequence"/>
</dbReference>
<keyword evidence="2" id="KW-1185">Reference proteome</keyword>
<dbReference type="AlphaFoldDB" id="A0A834HRI9"/>
<dbReference type="EMBL" id="WJXA01000001">
    <property type="protein sequence ID" value="KAF7152741.1"/>
    <property type="molecule type" value="Genomic_DNA"/>
</dbReference>
<proteinExistence type="predicted"/>
<name>A0A834HRI9_RHOSS</name>